<name>A0A380KEQ4_9STRE</name>
<dbReference type="InterPro" id="IPR003425">
    <property type="entry name" value="CCB3/YggT"/>
</dbReference>
<proteinExistence type="predicted"/>
<dbReference type="EMBL" id="UHFN01000007">
    <property type="protein sequence ID" value="SUN63089.1"/>
    <property type="molecule type" value="Genomic_DNA"/>
</dbReference>
<feature type="transmembrane region" description="Helical" evidence="1">
    <location>
        <begin position="64"/>
        <end position="84"/>
    </location>
</feature>
<organism evidence="2 3">
    <name type="scientific">Streptococcus hyointestinalis</name>
    <dbReference type="NCBI Taxonomy" id="1337"/>
    <lineage>
        <taxon>Bacteria</taxon>
        <taxon>Bacillati</taxon>
        <taxon>Bacillota</taxon>
        <taxon>Bacilli</taxon>
        <taxon>Lactobacillales</taxon>
        <taxon>Streptococcaceae</taxon>
        <taxon>Streptococcus</taxon>
    </lineage>
</organism>
<feature type="transmembrane region" description="Helical" evidence="1">
    <location>
        <begin position="12"/>
        <end position="29"/>
    </location>
</feature>
<keyword evidence="3" id="KW-1185">Reference proteome</keyword>
<keyword evidence="1" id="KW-1133">Transmembrane helix</keyword>
<sequence>MLLLIIDILLRVIQVYSYLLLVYALLSWFPGAYNSGLGRLIAYFVEPVIQPFRRFHLQIGGLDFTIWAVMIALNVLSGLLLRLVGLVL</sequence>
<accession>A0A380KEQ4</accession>
<dbReference type="AlphaFoldDB" id="A0A380KEQ4"/>
<dbReference type="Proteomes" id="UP000254924">
    <property type="component" value="Unassembled WGS sequence"/>
</dbReference>
<reference evidence="2 3" key="1">
    <citation type="submission" date="2018-06" db="EMBL/GenBank/DDBJ databases">
        <authorList>
            <consortium name="Pathogen Informatics"/>
            <person name="Doyle S."/>
        </authorList>
    </citation>
    <scope>NUCLEOTIDE SEQUENCE [LARGE SCALE GENOMIC DNA]</scope>
    <source>
        <strain evidence="2 3">NCTC12224</strain>
    </source>
</reference>
<dbReference type="OrthoDB" id="47652at2"/>
<dbReference type="GO" id="GO:0016020">
    <property type="term" value="C:membrane"/>
    <property type="evidence" value="ECO:0007669"/>
    <property type="project" value="InterPro"/>
</dbReference>
<evidence type="ECO:0000313" key="3">
    <source>
        <dbReference type="Proteomes" id="UP000254924"/>
    </source>
</evidence>
<dbReference type="Pfam" id="PF02325">
    <property type="entry name" value="CCB3_YggT"/>
    <property type="match status" value="1"/>
</dbReference>
<evidence type="ECO:0000256" key="1">
    <source>
        <dbReference type="SAM" id="Phobius"/>
    </source>
</evidence>
<gene>
    <name evidence="2" type="ORF">NCTC12224_02232</name>
</gene>
<evidence type="ECO:0000313" key="2">
    <source>
        <dbReference type="EMBL" id="SUN63089.1"/>
    </source>
</evidence>
<keyword evidence="1" id="KW-0812">Transmembrane</keyword>
<keyword evidence="1" id="KW-0472">Membrane</keyword>
<protein>
    <submittedName>
        <fullName evidence="2">YggT family protein</fullName>
    </submittedName>
</protein>